<evidence type="ECO:0000313" key="2">
    <source>
        <dbReference type="Proteomes" id="UP000254937"/>
    </source>
</evidence>
<gene>
    <name evidence="1" type="ORF">M752DRAFT_271359</name>
</gene>
<dbReference type="Proteomes" id="UP000254937">
    <property type="component" value="Unassembled WGS sequence"/>
</dbReference>
<dbReference type="AlphaFoldDB" id="A0A370P4N1"/>
<reference evidence="1 2" key="1">
    <citation type="submission" date="2018-07" db="EMBL/GenBank/DDBJ databases">
        <title>Section-level genome sequencing of Aspergillus section Nigri to investigate inter- and intra-species variation.</title>
        <authorList>
            <consortium name="DOE Joint Genome Institute"/>
            <person name="Vesth T.C."/>
            <person name="Nybo J.L."/>
            <person name="Theobald S."/>
            <person name="Frisvad J.C."/>
            <person name="Larsen T.O."/>
            <person name="Nielsen K.F."/>
            <person name="Hoof J.B."/>
            <person name="Brandl J."/>
            <person name="Salamov A."/>
            <person name="Riley R."/>
            <person name="Gladden J.M."/>
            <person name="Phatale P."/>
            <person name="Nielsen M.T."/>
            <person name="Lyhne E.K."/>
            <person name="Kogle M.E."/>
            <person name="Strasser K."/>
            <person name="McDonnell E."/>
            <person name="Barry K."/>
            <person name="Clum A."/>
            <person name="Chen C."/>
            <person name="Nolan M."/>
            <person name="Sandor L."/>
            <person name="Kuo A."/>
            <person name="Lipzen A."/>
            <person name="Hainaut M."/>
            <person name="Drula E."/>
            <person name="Tsang A."/>
            <person name="Magnuson J.K."/>
            <person name="Henrissat B."/>
            <person name="Wiebenga A."/>
            <person name="Simmons B.A."/>
            <person name="Makela M.R."/>
            <person name="De vries R.P."/>
            <person name="Grigoriev I.V."/>
            <person name="Mortensen U.H."/>
            <person name="Baker S.E."/>
            <person name="Andersen M.R."/>
        </authorList>
    </citation>
    <scope>NUCLEOTIDE SEQUENCE [LARGE SCALE GENOMIC DNA]</scope>
    <source>
        <strain evidence="1 2">ATCC 13157</strain>
    </source>
</reference>
<protein>
    <submittedName>
        <fullName evidence="1">Uncharacterized protein</fullName>
    </submittedName>
</protein>
<organism evidence="1 2">
    <name type="scientific">Aspergillus phoenicis ATCC 13157</name>
    <dbReference type="NCBI Taxonomy" id="1353007"/>
    <lineage>
        <taxon>Eukaryota</taxon>
        <taxon>Fungi</taxon>
        <taxon>Dikarya</taxon>
        <taxon>Ascomycota</taxon>
        <taxon>Pezizomycotina</taxon>
        <taxon>Eurotiomycetes</taxon>
        <taxon>Eurotiomycetidae</taxon>
        <taxon>Eurotiales</taxon>
        <taxon>Aspergillaceae</taxon>
        <taxon>Aspergillus</taxon>
    </lineage>
</organism>
<proteinExistence type="predicted"/>
<dbReference type="EMBL" id="KZ851876">
    <property type="protein sequence ID" value="RDK36823.1"/>
    <property type="molecule type" value="Genomic_DNA"/>
</dbReference>
<evidence type="ECO:0000313" key="1">
    <source>
        <dbReference type="EMBL" id="RDK36823.1"/>
    </source>
</evidence>
<keyword evidence="2" id="KW-1185">Reference proteome</keyword>
<sequence length="233" mass="25809">MYGIAAVLVVDKHRTLFATREWKPPGKTTDSTDPLLSQPRHELTNGLNGMQHCLSSVAPRTTGWLAGWAFHITDGCILVRRYCPVYSTWKIDHGASYMESIPIVYQKSSATTSVEQLRKCEELATCASSSPRLYACLLPFLAQHDLAQVVLVSNDCPALTITAREQFIPRTLARTVTGFLQPKDSYIAVVLTQRQRNESMERLGKGPLRWAAIRSSTISTSGLTAPGRTQSEQ</sequence>
<accession>A0A370P4N1</accession>
<name>A0A370P4N1_ASPPH</name>